<dbReference type="PANTHER" id="PTHR46370">
    <property type="entry name" value="GPALPP MOTIFS-CONTAINING PROTEIN 1"/>
    <property type="match status" value="1"/>
</dbReference>
<proteinExistence type="predicted"/>
<feature type="region of interest" description="Disordered" evidence="1">
    <location>
        <begin position="1"/>
        <end position="156"/>
    </location>
</feature>
<reference evidence="3" key="1">
    <citation type="submission" date="2020-12" db="EMBL/GenBank/DDBJ databases">
        <title>Metabolic potential, ecology and presence of endohyphal bacteria is reflected in genomic diversity of Mucoromycotina.</title>
        <authorList>
            <person name="Muszewska A."/>
            <person name="Okrasinska A."/>
            <person name="Steczkiewicz K."/>
            <person name="Drgas O."/>
            <person name="Orlowska M."/>
            <person name="Perlinska-Lenart U."/>
            <person name="Aleksandrzak-Piekarczyk T."/>
            <person name="Szatraj K."/>
            <person name="Zielenkiewicz U."/>
            <person name="Pilsyk S."/>
            <person name="Malc E."/>
            <person name="Mieczkowski P."/>
            <person name="Kruszewska J.S."/>
            <person name="Biernat P."/>
            <person name="Pawlowska J."/>
        </authorList>
    </citation>
    <scope>NUCLEOTIDE SEQUENCE</scope>
    <source>
        <strain evidence="3">WA0000067209</strain>
    </source>
</reference>
<evidence type="ECO:0000313" key="4">
    <source>
        <dbReference type="Proteomes" id="UP000654370"/>
    </source>
</evidence>
<dbReference type="AlphaFoldDB" id="A0A8H7PXD1"/>
<name>A0A8H7PXD1_MORIS</name>
<dbReference type="Pfam" id="PF12572">
    <property type="entry name" value="DUF3752"/>
    <property type="match status" value="1"/>
</dbReference>
<dbReference type="Proteomes" id="UP000654370">
    <property type="component" value="Unassembled WGS sequence"/>
</dbReference>
<sequence length="313" mass="35172">MFGPTIPEHLLKKKQEEKKGEKLPNETATGDDAPDAVTEDIDAYAPELPPDMIEAYAPELPPDMVQSKTAPDTTREKGRKRRSAPLGPSFPSGPARDDEDDGVIGPILPSGGVAIEPDEDVSSTIQEIEDRARRAKEAAEEKANEGKGGKVQRGDWMLVPPEVQFLKGVDTGKSRQFSSKEVKTKVNNSVWTDTPAEKQRKLEERLSGKKRSREQDDEEPEPVRMSQRDLEMQRQVQEYNSEKRPMSLMEMHRKKYVKSKSFDKEDASKRPFDREKDLKGGSSRMDYKRKSEMLKRASELGTKFGSSGGSSYL</sequence>
<feature type="compositionally biased region" description="Acidic residues" evidence="1">
    <location>
        <begin position="32"/>
        <end position="42"/>
    </location>
</feature>
<dbReference type="InterPro" id="IPR022226">
    <property type="entry name" value="DUF3752"/>
</dbReference>
<feature type="compositionally biased region" description="Basic and acidic residues" evidence="1">
    <location>
        <begin position="128"/>
        <end position="148"/>
    </location>
</feature>
<feature type="compositionally biased region" description="Basic and acidic residues" evidence="1">
    <location>
        <begin position="260"/>
        <end position="291"/>
    </location>
</feature>
<keyword evidence="4" id="KW-1185">Reference proteome</keyword>
<feature type="compositionally biased region" description="Basic and acidic residues" evidence="1">
    <location>
        <begin position="170"/>
        <end position="184"/>
    </location>
</feature>
<organism evidence="3 4">
    <name type="scientific">Mortierella isabellina</name>
    <name type="common">Filamentous fungus</name>
    <name type="synonym">Umbelopsis isabellina</name>
    <dbReference type="NCBI Taxonomy" id="91625"/>
    <lineage>
        <taxon>Eukaryota</taxon>
        <taxon>Fungi</taxon>
        <taxon>Fungi incertae sedis</taxon>
        <taxon>Mucoromycota</taxon>
        <taxon>Mucoromycotina</taxon>
        <taxon>Umbelopsidomycetes</taxon>
        <taxon>Umbelopsidales</taxon>
        <taxon>Umbelopsidaceae</taxon>
        <taxon>Umbelopsis</taxon>
    </lineage>
</organism>
<feature type="compositionally biased region" description="Basic and acidic residues" evidence="1">
    <location>
        <begin position="195"/>
        <end position="207"/>
    </location>
</feature>
<feature type="domain" description="DUF3752" evidence="2">
    <location>
        <begin position="161"/>
        <end position="305"/>
    </location>
</feature>
<accession>A0A8H7PXD1</accession>
<dbReference type="OrthoDB" id="73491at2759"/>
<evidence type="ECO:0000256" key="1">
    <source>
        <dbReference type="SAM" id="MobiDB-lite"/>
    </source>
</evidence>
<dbReference type="InterPro" id="IPR046331">
    <property type="entry name" value="GPAM1-like"/>
</dbReference>
<dbReference type="EMBL" id="JAEPQZ010000004">
    <property type="protein sequence ID" value="KAG2182369.1"/>
    <property type="molecule type" value="Genomic_DNA"/>
</dbReference>
<evidence type="ECO:0000259" key="2">
    <source>
        <dbReference type="Pfam" id="PF12572"/>
    </source>
</evidence>
<feature type="compositionally biased region" description="Basic and acidic residues" evidence="1">
    <location>
        <begin position="9"/>
        <end position="24"/>
    </location>
</feature>
<gene>
    <name evidence="3" type="ORF">INT43_007299</name>
</gene>
<feature type="region of interest" description="Disordered" evidence="1">
    <location>
        <begin position="169"/>
        <end position="291"/>
    </location>
</feature>
<dbReference type="PANTHER" id="PTHR46370:SF1">
    <property type="entry name" value="GPALPP MOTIFS-CONTAINING PROTEIN 1"/>
    <property type="match status" value="1"/>
</dbReference>
<evidence type="ECO:0000313" key="3">
    <source>
        <dbReference type="EMBL" id="KAG2182369.1"/>
    </source>
</evidence>
<protein>
    <recommendedName>
        <fullName evidence="2">DUF3752 domain-containing protein</fullName>
    </recommendedName>
</protein>
<comment type="caution">
    <text evidence="3">The sequence shown here is derived from an EMBL/GenBank/DDBJ whole genome shotgun (WGS) entry which is preliminary data.</text>
</comment>